<dbReference type="AlphaFoldDB" id="A0A1H1WGD4"/>
<dbReference type="EMBL" id="LT629749">
    <property type="protein sequence ID" value="SDS96092.1"/>
    <property type="molecule type" value="Genomic_DNA"/>
</dbReference>
<dbReference type="NCBIfam" id="TIGR00738">
    <property type="entry name" value="rrf2_super"/>
    <property type="match status" value="1"/>
</dbReference>
<dbReference type="PANTHER" id="PTHR33221">
    <property type="entry name" value="WINGED HELIX-TURN-HELIX TRANSCRIPTIONAL REGULATOR, RRF2 FAMILY"/>
    <property type="match status" value="1"/>
</dbReference>
<evidence type="ECO:0000313" key="3">
    <source>
        <dbReference type="EMBL" id="SDS96092.1"/>
    </source>
</evidence>
<dbReference type="SUPFAM" id="SSF46785">
    <property type="entry name" value="Winged helix' DNA-binding domain"/>
    <property type="match status" value="1"/>
</dbReference>
<proteinExistence type="predicted"/>
<dbReference type="Pfam" id="PF02082">
    <property type="entry name" value="Rrf2"/>
    <property type="match status" value="1"/>
</dbReference>
<organism evidence="3 4">
    <name type="scientific">Friedmanniella luteola</name>
    <dbReference type="NCBI Taxonomy" id="546871"/>
    <lineage>
        <taxon>Bacteria</taxon>
        <taxon>Bacillati</taxon>
        <taxon>Actinomycetota</taxon>
        <taxon>Actinomycetes</taxon>
        <taxon>Propionibacteriales</taxon>
        <taxon>Nocardioidaceae</taxon>
        <taxon>Friedmanniella</taxon>
    </lineage>
</organism>
<dbReference type="Proteomes" id="UP000199092">
    <property type="component" value="Chromosome I"/>
</dbReference>
<feature type="region of interest" description="Disordered" evidence="2">
    <location>
        <begin position="132"/>
        <end position="153"/>
    </location>
</feature>
<dbReference type="GO" id="GO:0003700">
    <property type="term" value="F:DNA-binding transcription factor activity"/>
    <property type="evidence" value="ECO:0007669"/>
    <property type="project" value="TreeGrafter"/>
</dbReference>
<dbReference type="OrthoDB" id="9808360at2"/>
<gene>
    <name evidence="3" type="ORF">SAMN04488543_2729</name>
</gene>
<name>A0A1H1WGD4_9ACTN</name>
<accession>A0A1H1WGD4</accession>
<dbReference type="PROSITE" id="PS51197">
    <property type="entry name" value="HTH_RRF2_2"/>
    <property type="match status" value="1"/>
</dbReference>
<evidence type="ECO:0000256" key="1">
    <source>
        <dbReference type="ARBA" id="ARBA00023125"/>
    </source>
</evidence>
<dbReference type="GO" id="GO:0005829">
    <property type="term" value="C:cytosol"/>
    <property type="evidence" value="ECO:0007669"/>
    <property type="project" value="TreeGrafter"/>
</dbReference>
<dbReference type="STRING" id="546871.SAMN04488543_2729"/>
<keyword evidence="4" id="KW-1185">Reference proteome</keyword>
<dbReference type="Gene3D" id="1.10.10.10">
    <property type="entry name" value="Winged helix-like DNA-binding domain superfamily/Winged helix DNA-binding domain"/>
    <property type="match status" value="1"/>
</dbReference>
<dbReference type="GO" id="GO:0003677">
    <property type="term" value="F:DNA binding"/>
    <property type="evidence" value="ECO:0007669"/>
    <property type="project" value="UniProtKB-KW"/>
</dbReference>
<feature type="compositionally biased region" description="Basic and acidic residues" evidence="2">
    <location>
        <begin position="143"/>
        <end position="153"/>
    </location>
</feature>
<dbReference type="InterPro" id="IPR036390">
    <property type="entry name" value="WH_DNA-bd_sf"/>
</dbReference>
<dbReference type="RefSeq" id="WP_157720487.1">
    <property type="nucleotide sequence ID" value="NZ_LT629749.1"/>
</dbReference>
<protein>
    <submittedName>
        <fullName evidence="3">Rrf2 family protein</fullName>
    </submittedName>
</protein>
<evidence type="ECO:0000313" key="4">
    <source>
        <dbReference type="Proteomes" id="UP000199092"/>
    </source>
</evidence>
<dbReference type="PANTHER" id="PTHR33221:SF5">
    <property type="entry name" value="HTH-TYPE TRANSCRIPTIONAL REGULATOR ISCR"/>
    <property type="match status" value="1"/>
</dbReference>
<sequence>MRVPAATNYAVRALLELATAPGDPLPLHVIAERQQISHRFLEHIFRDLRAAGLVSSHRGGHGRGGYLLTVPVDRLTLASVVAALQPATGALAELTGPGRETSGHPGLDAVWLDLQRQIVDFLDDITIADLAGRAGATPPRPAPLEEHLTPGAG</sequence>
<dbReference type="InterPro" id="IPR000944">
    <property type="entry name" value="Tscrpt_reg_Rrf2"/>
</dbReference>
<keyword evidence="1" id="KW-0238">DNA-binding</keyword>
<reference evidence="3 4" key="1">
    <citation type="submission" date="2016-10" db="EMBL/GenBank/DDBJ databases">
        <authorList>
            <person name="de Groot N.N."/>
        </authorList>
    </citation>
    <scope>NUCLEOTIDE SEQUENCE [LARGE SCALE GENOMIC DNA]</scope>
    <source>
        <strain evidence="3 4">DSM 21741</strain>
    </source>
</reference>
<dbReference type="InterPro" id="IPR036388">
    <property type="entry name" value="WH-like_DNA-bd_sf"/>
</dbReference>
<evidence type="ECO:0000256" key="2">
    <source>
        <dbReference type="SAM" id="MobiDB-lite"/>
    </source>
</evidence>